<accession>A0ABQ9NHG2</accession>
<protein>
    <recommendedName>
        <fullName evidence="2">PH domain-containing protein</fullName>
    </recommendedName>
</protein>
<feature type="region of interest" description="Disordered" evidence="1">
    <location>
        <begin position="462"/>
        <end position="531"/>
    </location>
</feature>
<evidence type="ECO:0000313" key="3">
    <source>
        <dbReference type="EMBL" id="KAJ9658033.1"/>
    </source>
</evidence>
<feature type="region of interest" description="Disordered" evidence="1">
    <location>
        <begin position="296"/>
        <end position="374"/>
    </location>
</feature>
<reference evidence="3" key="1">
    <citation type="submission" date="2022-10" db="EMBL/GenBank/DDBJ databases">
        <title>Culturing micro-colonial fungi from biological soil crusts in the Mojave desert and describing Neophaeococcomyces mojavensis, and introducing the new genera and species Taxawa tesnikishii.</title>
        <authorList>
            <person name="Kurbessoian T."/>
            <person name="Stajich J.E."/>
        </authorList>
    </citation>
    <scope>NUCLEOTIDE SEQUENCE</scope>
    <source>
        <strain evidence="3">TK_1</strain>
    </source>
</reference>
<dbReference type="InterPro" id="IPR011993">
    <property type="entry name" value="PH-like_dom_sf"/>
</dbReference>
<gene>
    <name evidence="3" type="ORF">H2201_007928</name>
</gene>
<sequence>MSALTMAVATANARSASVDVDQIPSAAGRPGVPRTINYTSPNKPSTYGYYNTFHTHSLPSTPETVPPTYDTAVTTTPRPTNREVLPRYTCSVSYEGAGSMKTEFYTPFLMTIQQQWQDVYFVLRGTQLLIYKLKTSTFGRPVKPAAPGRLIETYTLQHAEVGLATDYSKGCLRPKRGLVRLLPSSTWQKVYESDPQLFEPVREFVIRLRVEAEQFIFSVGTQEQMLDWVEKICAAIDISPPLESRSEPRYRTMPRRSRRQRHLDTRTLQNLDNLGSLAEGVRILREQERILREMYPQLTEGSADATETGPTAPESPTIDPGADADTYDREDFLFPTNSQRPSSAPPATTPAPASQQLAPAPLTTTVSGTSSTSSYPFQVTASYNPKTAAPRTSSAAQTLRYRRRCCPVLLYHSSRASPVVMRRGVRMRLDRERQLLVEFEEHPPKYDAHGFSAAERAAALNAQAASEARARPQMQRAATHDSDSSSVVADDGSVDARDRAELVGEPLERSVTEDATPPPSPGFASGRAKEAMTVTVGGKSITVPHPEHVGFGFGMGLGGRGIVGV</sequence>
<name>A0ABQ9NHG2_9PEZI</name>
<dbReference type="PANTHER" id="PTHR37283:SF1">
    <property type="entry name" value="PH DOMAIN-CONTAINING PROTEIN YHR131C"/>
    <property type="match status" value="1"/>
</dbReference>
<dbReference type="Proteomes" id="UP001172684">
    <property type="component" value="Unassembled WGS sequence"/>
</dbReference>
<keyword evidence="4" id="KW-1185">Reference proteome</keyword>
<dbReference type="PROSITE" id="PS50003">
    <property type="entry name" value="PH_DOMAIN"/>
    <property type="match status" value="1"/>
</dbReference>
<dbReference type="Gene3D" id="2.30.29.30">
    <property type="entry name" value="Pleckstrin-homology domain (PH domain)/Phosphotyrosine-binding domain (PTB)"/>
    <property type="match status" value="1"/>
</dbReference>
<feature type="compositionally biased region" description="Basic and acidic residues" evidence="1">
    <location>
        <begin position="494"/>
        <end position="512"/>
    </location>
</feature>
<dbReference type="SUPFAM" id="SSF50729">
    <property type="entry name" value="PH domain-like"/>
    <property type="match status" value="1"/>
</dbReference>
<dbReference type="EMBL" id="JAPDRL010000092">
    <property type="protein sequence ID" value="KAJ9658033.1"/>
    <property type="molecule type" value="Genomic_DNA"/>
</dbReference>
<feature type="compositionally biased region" description="Basic residues" evidence="1">
    <location>
        <begin position="252"/>
        <end position="261"/>
    </location>
</feature>
<dbReference type="SMART" id="SM00233">
    <property type="entry name" value="PH"/>
    <property type="match status" value="1"/>
</dbReference>
<evidence type="ECO:0000256" key="1">
    <source>
        <dbReference type="SAM" id="MobiDB-lite"/>
    </source>
</evidence>
<proteinExistence type="predicted"/>
<evidence type="ECO:0000313" key="4">
    <source>
        <dbReference type="Proteomes" id="UP001172684"/>
    </source>
</evidence>
<dbReference type="InterPro" id="IPR001849">
    <property type="entry name" value="PH_domain"/>
</dbReference>
<feature type="compositionally biased region" description="Low complexity" evidence="1">
    <location>
        <begin position="350"/>
        <end position="374"/>
    </location>
</feature>
<evidence type="ECO:0000259" key="2">
    <source>
        <dbReference type="PROSITE" id="PS50003"/>
    </source>
</evidence>
<organism evidence="3 4">
    <name type="scientific">Coniosporium apollinis</name>
    <dbReference type="NCBI Taxonomy" id="61459"/>
    <lineage>
        <taxon>Eukaryota</taxon>
        <taxon>Fungi</taxon>
        <taxon>Dikarya</taxon>
        <taxon>Ascomycota</taxon>
        <taxon>Pezizomycotina</taxon>
        <taxon>Dothideomycetes</taxon>
        <taxon>Dothideomycetes incertae sedis</taxon>
        <taxon>Coniosporium</taxon>
    </lineage>
</organism>
<feature type="domain" description="PH" evidence="2">
    <location>
        <begin position="91"/>
        <end position="237"/>
    </location>
</feature>
<feature type="region of interest" description="Disordered" evidence="1">
    <location>
        <begin position="243"/>
        <end position="266"/>
    </location>
</feature>
<dbReference type="Pfam" id="PF00169">
    <property type="entry name" value="PH"/>
    <property type="match status" value="1"/>
</dbReference>
<dbReference type="PANTHER" id="PTHR37283">
    <property type="entry name" value="PH DOMAIN-CONTAINING PROTEIN YHR131C"/>
    <property type="match status" value="1"/>
</dbReference>
<comment type="caution">
    <text evidence="3">The sequence shown here is derived from an EMBL/GenBank/DDBJ whole genome shotgun (WGS) entry which is preliminary data.</text>
</comment>